<keyword evidence="2 5" id="KW-0479">Metal-binding</keyword>
<proteinExistence type="inferred from homology"/>
<evidence type="ECO:0000256" key="1">
    <source>
        <dbReference type="ARBA" id="ARBA00008056"/>
    </source>
</evidence>
<keyword evidence="4 5" id="KW-0408">Iron</keyword>
<sequence>MGSGESENERIRELKDFDSTKLGVKGLVDEGIQSVPNIFIRPPEELSQELNCKRHPSSGFQIPVIDLESGRREEIVSQILGTSSEWGFFQVVNHGIPAGLLDGVMEGTRLFHEGDGETKKELYSRDTRKQVNFCSNYDLYKSRAANWRDTLTVNNLFDGHLDPNDIPSICRDVALEYTRHMKKLGDMLLELLSLALGLNPNYLKLKTECTRGWSLVCHYYPACPGPELTLGASSHSDPSFFTLLLQDQIGGLQVLYQNQWVNVQPVPGALVVNIGDILQMISNGKLRSVDHRVLANCIGPRISVALFFTGLISSAKFQNNWVLVGIKFEEPKTVLEFCSGPGDGRLADHCSTEETRRTKTNPVAEQVFAMLQREKNCKLQRKKSIITVIFKALILMAHDKSFSHDSKPYDEEEEQELQFQMTENKEKGEDTNAMDRSIALTLEKNHRGISFALHLETPPTICLCQSFRTHTAKAEP</sequence>
<name>A0AAD3SD08_NEPGR</name>
<evidence type="ECO:0000256" key="6">
    <source>
        <dbReference type="SAM" id="MobiDB-lite"/>
    </source>
</evidence>
<dbReference type="Proteomes" id="UP001279734">
    <property type="component" value="Unassembled WGS sequence"/>
</dbReference>
<dbReference type="GO" id="GO:0051213">
    <property type="term" value="F:dioxygenase activity"/>
    <property type="evidence" value="ECO:0007669"/>
    <property type="project" value="UniProtKB-ARBA"/>
</dbReference>
<keyword evidence="3 5" id="KW-0560">Oxidoreductase</keyword>
<gene>
    <name evidence="8" type="ORF">Nepgr_010366</name>
</gene>
<evidence type="ECO:0000259" key="7">
    <source>
        <dbReference type="PROSITE" id="PS51471"/>
    </source>
</evidence>
<reference evidence="8" key="1">
    <citation type="submission" date="2023-05" db="EMBL/GenBank/DDBJ databases">
        <title>Nepenthes gracilis genome sequencing.</title>
        <authorList>
            <person name="Fukushima K."/>
        </authorList>
    </citation>
    <scope>NUCLEOTIDE SEQUENCE</scope>
    <source>
        <strain evidence="8">SING2019-196</strain>
    </source>
</reference>
<feature type="region of interest" description="Disordered" evidence="6">
    <location>
        <begin position="404"/>
        <end position="431"/>
    </location>
</feature>
<dbReference type="SUPFAM" id="SSF51197">
    <property type="entry name" value="Clavaminate synthase-like"/>
    <property type="match status" value="1"/>
</dbReference>
<dbReference type="FunFam" id="2.60.120.330:FF:000005">
    <property type="entry name" value="1-aminocyclopropane-1-carboxylate oxidase homolog 1"/>
    <property type="match status" value="1"/>
</dbReference>
<organism evidence="8 9">
    <name type="scientific">Nepenthes gracilis</name>
    <name type="common">Slender pitcher plant</name>
    <dbReference type="NCBI Taxonomy" id="150966"/>
    <lineage>
        <taxon>Eukaryota</taxon>
        <taxon>Viridiplantae</taxon>
        <taxon>Streptophyta</taxon>
        <taxon>Embryophyta</taxon>
        <taxon>Tracheophyta</taxon>
        <taxon>Spermatophyta</taxon>
        <taxon>Magnoliopsida</taxon>
        <taxon>eudicotyledons</taxon>
        <taxon>Gunneridae</taxon>
        <taxon>Pentapetalae</taxon>
        <taxon>Caryophyllales</taxon>
        <taxon>Nepenthaceae</taxon>
        <taxon>Nepenthes</taxon>
    </lineage>
</organism>
<dbReference type="InterPro" id="IPR027443">
    <property type="entry name" value="IPNS-like_sf"/>
</dbReference>
<dbReference type="AlphaFoldDB" id="A0AAD3SD08"/>
<evidence type="ECO:0000313" key="8">
    <source>
        <dbReference type="EMBL" id="GMH08526.1"/>
    </source>
</evidence>
<accession>A0AAD3SD08</accession>
<dbReference type="Gene3D" id="2.60.120.330">
    <property type="entry name" value="B-lactam Antibiotic, Isopenicillin N Synthase, Chain"/>
    <property type="match status" value="1"/>
</dbReference>
<protein>
    <recommendedName>
        <fullName evidence="7">Fe2OG dioxygenase domain-containing protein</fullName>
    </recommendedName>
</protein>
<evidence type="ECO:0000256" key="5">
    <source>
        <dbReference type="RuleBase" id="RU003682"/>
    </source>
</evidence>
<evidence type="ECO:0000256" key="2">
    <source>
        <dbReference type="ARBA" id="ARBA00022723"/>
    </source>
</evidence>
<comment type="caution">
    <text evidence="8">The sequence shown here is derived from an EMBL/GenBank/DDBJ whole genome shotgun (WGS) entry which is preliminary data.</text>
</comment>
<dbReference type="InterPro" id="IPR044861">
    <property type="entry name" value="IPNS-like_FE2OG_OXY"/>
</dbReference>
<dbReference type="Pfam" id="PF14226">
    <property type="entry name" value="DIOX_N"/>
    <property type="match status" value="1"/>
</dbReference>
<comment type="similarity">
    <text evidence="1 5">Belongs to the iron/ascorbate-dependent oxidoreductase family.</text>
</comment>
<dbReference type="InterPro" id="IPR005123">
    <property type="entry name" value="Oxoglu/Fe-dep_dioxygenase_dom"/>
</dbReference>
<evidence type="ECO:0000313" key="9">
    <source>
        <dbReference type="Proteomes" id="UP001279734"/>
    </source>
</evidence>
<feature type="domain" description="Fe2OG dioxygenase" evidence="7">
    <location>
        <begin position="206"/>
        <end position="310"/>
    </location>
</feature>
<evidence type="ECO:0000256" key="3">
    <source>
        <dbReference type="ARBA" id="ARBA00023002"/>
    </source>
</evidence>
<dbReference type="InterPro" id="IPR026992">
    <property type="entry name" value="DIOX_N"/>
</dbReference>
<keyword evidence="9" id="KW-1185">Reference proteome</keyword>
<dbReference type="PANTHER" id="PTHR10209">
    <property type="entry name" value="OXIDOREDUCTASE, 2OG-FE II OXYGENASE FAMILY PROTEIN"/>
    <property type="match status" value="1"/>
</dbReference>
<dbReference type="Pfam" id="PF03171">
    <property type="entry name" value="2OG-FeII_Oxy"/>
    <property type="match status" value="1"/>
</dbReference>
<evidence type="ECO:0000256" key="4">
    <source>
        <dbReference type="ARBA" id="ARBA00023004"/>
    </source>
</evidence>
<dbReference type="PROSITE" id="PS51471">
    <property type="entry name" value="FE2OG_OXY"/>
    <property type="match status" value="1"/>
</dbReference>
<dbReference type="GO" id="GO:0046872">
    <property type="term" value="F:metal ion binding"/>
    <property type="evidence" value="ECO:0007669"/>
    <property type="project" value="UniProtKB-KW"/>
</dbReference>
<dbReference type="PANTHER" id="PTHR10209:SF429">
    <property type="entry name" value="1-AMINOCYCLOPROPANE-1-CARBOXYLATE OXIDASE HOMOLOG 1-LIKE"/>
    <property type="match status" value="1"/>
</dbReference>
<dbReference type="EMBL" id="BSYO01000008">
    <property type="protein sequence ID" value="GMH08526.1"/>
    <property type="molecule type" value="Genomic_DNA"/>
</dbReference>